<dbReference type="Proteomes" id="UP000186868">
    <property type="component" value="Unassembled WGS sequence"/>
</dbReference>
<keyword evidence="2" id="KW-1185">Reference proteome</keyword>
<dbReference type="AlphaFoldDB" id="A0A1U7HT43"/>
<reference evidence="1 2" key="1">
    <citation type="submission" date="2016-11" db="EMBL/GenBank/DDBJ databases">
        <title>Draft Genome Sequences of Nine Cyanobacterial Strains from Diverse Habitats.</title>
        <authorList>
            <person name="Zhu T."/>
            <person name="Hou S."/>
            <person name="Lu X."/>
            <person name="Hess W.R."/>
        </authorList>
    </citation>
    <scope>NUCLEOTIDE SEQUENCE [LARGE SCALE GENOMIC DNA]</scope>
    <source>
        <strain evidence="1 2">NIES-593</strain>
    </source>
</reference>
<sequence length="68" mass="8034">MHCQASYRRAIAFASQKSPNNYQFAALHIVKLYVKESDRVFKGQIIARMNGNWGRKRDRNSYTHSFLR</sequence>
<evidence type="ECO:0000313" key="1">
    <source>
        <dbReference type="EMBL" id="OKH26751.1"/>
    </source>
</evidence>
<comment type="caution">
    <text evidence="1">The sequence shown here is derived from an EMBL/GenBank/DDBJ whole genome shotgun (WGS) entry which is preliminary data.</text>
</comment>
<dbReference type="EMBL" id="MRCB01000001">
    <property type="protein sequence ID" value="OKH26751.1"/>
    <property type="molecule type" value="Genomic_DNA"/>
</dbReference>
<proteinExistence type="predicted"/>
<organism evidence="1 2">
    <name type="scientific">Hydrococcus rivularis NIES-593</name>
    <dbReference type="NCBI Taxonomy" id="1921803"/>
    <lineage>
        <taxon>Bacteria</taxon>
        <taxon>Bacillati</taxon>
        <taxon>Cyanobacteriota</taxon>
        <taxon>Cyanophyceae</taxon>
        <taxon>Pleurocapsales</taxon>
        <taxon>Hydrococcaceae</taxon>
        <taxon>Hydrococcus</taxon>
    </lineage>
</organism>
<accession>A0A1U7HT43</accession>
<gene>
    <name evidence="1" type="ORF">NIES593_01490</name>
</gene>
<name>A0A1U7HT43_9CYAN</name>
<evidence type="ECO:0000313" key="2">
    <source>
        <dbReference type="Proteomes" id="UP000186868"/>
    </source>
</evidence>
<dbReference type="STRING" id="1921803.NIES593_01490"/>
<protein>
    <submittedName>
        <fullName evidence="1">Uncharacterized protein</fullName>
    </submittedName>
</protein>
<dbReference type="RefSeq" id="WP_073597884.1">
    <property type="nucleotide sequence ID" value="NZ_MRCB01000001.1"/>
</dbReference>